<dbReference type="Proteomes" id="UP000245539">
    <property type="component" value="Unassembled WGS sequence"/>
</dbReference>
<evidence type="ECO:0000313" key="1">
    <source>
        <dbReference type="EMBL" id="PWQ98589.1"/>
    </source>
</evidence>
<sequence length="391" mass="44015">MTAHLCLVKSESVNALSIDAAETLPNCPEKYGVEVELLAPSGSDRRALAQAIATKLNGVVEPFFHLDSEPSRVKDKPVFYHLTQAFKVLNVSGDVLLQCLDDITLQQGLVKSTEAKAGWYRILSDDIRLLRLARQQVNPHDSIEQSLTGIASLFGVDVDAAKGGVYRVADQAGASIALAAPLPGERERPCEMVTAPLAAHDTESLRVYLDTANELGFEIPEEGATHLHFDGAFFSEPSMFLKIARFLHQYRLVLRRIMNTNLNCRRIGDWPHEFLELIKTDELLALDWQACRERVAQTGITKYCDFNLRNLIFNSPDKHTLEIRMLPSVLDSEYLFRMLRCFNQIFIYLHGLVSFDYQRFMEPTPENAQTLLEALGLDEEDRIELMAAFDG</sequence>
<organism evidence="1 2">
    <name type="scientific">Leucothrix pacifica</name>
    <dbReference type="NCBI Taxonomy" id="1247513"/>
    <lineage>
        <taxon>Bacteria</taxon>
        <taxon>Pseudomonadati</taxon>
        <taxon>Pseudomonadota</taxon>
        <taxon>Gammaproteobacteria</taxon>
        <taxon>Thiotrichales</taxon>
        <taxon>Thiotrichaceae</taxon>
        <taxon>Leucothrix</taxon>
    </lineage>
</organism>
<protein>
    <submittedName>
        <fullName evidence="1">Amidoligase enzyme</fullName>
    </submittedName>
</protein>
<comment type="caution">
    <text evidence="1">The sequence shown here is derived from an EMBL/GenBank/DDBJ whole genome shotgun (WGS) entry which is preliminary data.</text>
</comment>
<dbReference type="Pfam" id="PF12224">
    <property type="entry name" value="Amidoligase_2"/>
    <property type="match status" value="1"/>
</dbReference>
<dbReference type="GO" id="GO:0016874">
    <property type="term" value="F:ligase activity"/>
    <property type="evidence" value="ECO:0007669"/>
    <property type="project" value="UniProtKB-KW"/>
</dbReference>
<accession>A0A317CJS6</accession>
<keyword evidence="2" id="KW-1185">Reference proteome</keyword>
<keyword evidence="1" id="KW-0436">Ligase</keyword>
<dbReference type="EMBL" id="QGKM01000015">
    <property type="protein sequence ID" value="PWQ98589.1"/>
    <property type="molecule type" value="Genomic_DNA"/>
</dbReference>
<dbReference type="OrthoDB" id="569444at2"/>
<dbReference type="AlphaFoldDB" id="A0A317CJS6"/>
<proteinExistence type="predicted"/>
<name>A0A317CJS6_9GAMM</name>
<gene>
    <name evidence="1" type="ORF">DKW60_07565</name>
</gene>
<dbReference type="InterPro" id="IPR022025">
    <property type="entry name" value="Amidoligase_2"/>
</dbReference>
<dbReference type="RefSeq" id="WP_109837055.1">
    <property type="nucleotide sequence ID" value="NZ_QGKM01000015.1"/>
</dbReference>
<evidence type="ECO:0000313" key="2">
    <source>
        <dbReference type="Proteomes" id="UP000245539"/>
    </source>
</evidence>
<reference evidence="1 2" key="1">
    <citation type="submission" date="2018-05" db="EMBL/GenBank/DDBJ databases">
        <title>Leucothrix arctica sp. nov., isolated from Arctic seawater.</title>
        <authorList>
            <person name="Choi A."/>
            <person name="Baek K."/>
        </authorList>
    </citation>
    <scope>NUCLEOTIDE SEQUENCE [LARGE SCALE GENOMIC DNA]</scope>
    <source>
        <strain evidence="1 2">JCM 18388</strain>
    </source>
</reference>